<dbReference type="GO" id="GO:0035438">
    <property type="term" value="F:cyclic-di-GMP binding"/>
    <property type="evidence" value="ECO:0007669"/>
    <property type="project" value="InterPro"/>
</dbReference>
<dbReference type="SUPFAM" id="SSF141371">
    <property type="entry name" value="PilZ domain-like"/>
    <property type="match status" value="1"/>
</dbReference>
<dbReference type="OrthoDB" id="7063390at2"/>
<reference evidence="4" key="1">
    <citation type="submission" date="2018-02" db="EMBL/GenBank/DDBJ databases">
        <authorList>
            <person name="Hausmann B."/>
        </authorList>
    </citation>
    <scope>NUCLEOTIDE SEQUENCE [LARGE SCALE GENOMIC DNA]</scope>
    <source>
        <strain evidence="4">Peat soil MAG SbA5</strain>
    </source>
</reference>
<feature type="compositionally biased region" description="Basic and acidic residues" evidence="1">
    <location>
        <begin position="14"/>
        <end position="24"/>
    </location>
</feature>
<evidence type="ECO:0000259" key="2">
    <source>
        <dbReference type="Pfam" id="PF07238"/>
    </source>
</evidence>
<accession>A0A2N9L6M7</accession>
<evidence type="ECO:0000256" key="1">
    <source>
        <dbReference type="SAM" id="MobiDB-lite"/>
    </source>
</evidence>
<protein>
    <recommendedName>
        <fullName evidence="2">PilZ domain-containing protein</fullName>
    </recommendedName>
</protein>
<organism evidence="3 4">
    <name type="scientific">Candidatus Sulfuritelmatomonas gaucii</name>
    <dbReference type="NCBI Taxonomy" id="2043161"/>
    <lineage>
        <taxon>Bacteria</taxon>
        <taxon>Pseudomonadati</taxon>
        <taxon>Acidobacteriota</taxon>
        <taxon>Terriglobia</taxon>
        <taxon>Terriglobales</taxon>
        <taxon>Acidobacteriaceae</taxon>
        <taxon>Candidatus Sulfuritelmatomonas</taxon>
    </lineage>
</organism>
<proteinExistence type="predicted"/>
<feature type="domain" description="PilZ" evidence="2">
    <location>
        <begin position="18"/>
        <end position="106"/>
    </location>
</feature>
<feature type="region of interest" description="Disordered" evidence="1">
    <location>
        <begin position="1"/>
        <end position="24"/>
    </location>
</feature>
<dbReference type="Proteomes" id="UP000239735">
    <property type="component" value="Unassembled WGS sequence"/>
</dbReference>
<dbReference type="InterPro" id="IPR009875">
    <property type="entry name" value="PilZ_domain"/>
</dbReference>
<dbReference type="Gene3D" id="2.40.10.220">
    <property type="entry name" value="predicted glycosyltransferase like domains"/>
    <property type="match status" value="1"/>
</dbReference>
<evidence type="ECO:0000313" key="4">
    <source>
        <dbReference type="Proteomes" id="UP000239735"/>
    </source>
</evidence>
<gene>
    <name evidence="3" type="ORF">SBA5_180001</name>
</gene>
<dbReference type="EMBL" id="OKRB01000073">
    <property type="protein sequence ID" value="SPE18968.1"/>
    <property type="molecule type" value="Genomic_DNA"/>
</dbReference>
<name>A0A2N9L6M7_9BACT</name>
<sequence>MAWLSGLKRALQRPSEEERRRAERRPATGLAALYGTDSASTPAAIKEISAYGIYLLLDERPRVGELMNLILRKEGEPENNSELQVSVHAEVVRHEEDGIGLAFVLPPGMDVDLWGVLIKQIVTLTDPDQVAEMFRSLRTFLFLSRLCPTDAGEAILLFNGQLDVDHTAAVFKIALTAEKLLAVEPDAGRLRAHGKLVASILREGSWARDELTSDLWTGLLLSSCSVDEPDDSNQILVDLLVHVTPVEAKIFAAACARALDAAPAFENSAPASVVFTPKEIVDITGVNDLYRDATDLGYLFNLGLIEKSFDFSSYSHADSFDVTPTPLGLALYQHCHGQREKLEPDLIESAHVHLADFLPAPRPVIDNQPRASAPPSSES</sequence>
<evidence type="ECO:0000313" key="3">
    <source>
        <dbReference type="EMBL" id="SPE18968.1"/>
    </source>
</evidence>
<dbReference type="AlphaFoldDB" id="A0A2N9L6M7"/>
<dbReference type="Pfam" id="PF07238">
    <property type="entry name" value="PilZ"/>
    <property type="match status" value="1"/>
</dbReference>